<sequence length="481" mass="54332">MAILFIVVLVISSTLLLLHKTFYSSKSKTHVQYHLPPGPRALPIIGHMHLIGSIPHKSFRDLCHRYGPLIYLRLGSVPCVVASSPELAKEIVGHNELYFASRSVTIASHHITYDSSGFAFVPYTPFWKFAKKTVMSQLLGGRTLSQLQPIRADELRLLVQLLLEKAKARRLYSGKDDQARVARDLARENIDVQGLLKRSKVTRSKFDVLLETILKERQELRKKKETSDQDSIDDGVKDFIDILLDIQEDDSQEIKLTRNNIKAIALDLFMAGTDTSTSASEWALAELYNHPAIFNKARKEIDSVVGKTRLIQESDVPNLPYLQAIMKETLRLHPPIPFLARESTEDRNISGYDIPARTAVFINVWSINRDPKYWADPLEFKPERFLVNEVVSDRSDGAVKSVLDVRGQHFNLLPFGTGRRGCPGIWLALQEVSAVVGAMIQCFDWEMKDKAELDMSERPGLTVPRAVPLMLLPVTRLNPFG</sequence>
<evidence type="ECO:0000256" key="6">
    <source>
        <dbReference type="ARBA" id="ARBA00022723"/>
    </source>
</evidence>
<dbReference type="PRINTS" id="PR00463">
    <property type="entry name" value="EP450I"/>
</dbReference>
<feature type="chain" id="PRO_5042836934" description="Cytochrome P450" evidence="14">
    <location>
        <begin position="19"/>
        <end position="481"/>
    </location>
</feature>
<comment type="subcellular location">
    <subcellularLocation>
        <location evidence="2">Membrane</location>
        <topology evidence="2">Single-pass membrane protein</topology>
    </subcellularLocation>
</comment>
<dbReference type="PROSITE" id="PS00086">
    <property type="entry name" value="CYTOCHROME_P450"/>
    <property type="match status" value="1"/>
</dbReference>
<dbReference type="PANTHER" id="PTHR47944:SF17">
    <property type="entry name" value="3,9-DIHYDROXYPTEROCARPAN 6A-MONOOXYGENASE"/>
    <property type="match status" value="1"/>
</dbReference>
<keyword evidence="14" id="KW-0732">Signal</keyword>
<comment type="similarity">
    <text evidence="3 13">Belongs to the cytochrome P450 family.</text>
</comment>
<evidence type="ECO:0000256" key="4">
    <source>
        <dbReference type="ARBA" id="ARBA00022617"/>
    </source>
</evidence>
<keyword evidence="11" id="KW-0472">Membrane</keyword>
<dbReference type="EMBL" id="JBBNAE010000001">
    <property type="protein sequence ID" value="KAK9154223.1"/>
    <property type="molecule type" value="Genomic_DNA"/>
</dbReference>
<keyword evidence="8 13" id="KW-0560">Oxidoreductase</keyword>
<gene>
    <name evidence="15" type="ORF">Sjap_001703</name>
</gene>
<dbReference type="SUPFAM" id="SSF48264">
    <property type="entry name" value="Cytochrome P450"/>
    <property type="match status" value="1"/>
</dbReference>
<dbReference type="FunFam" id="1.10.630.10:FF:000126">
    <property type="entry name" value="Predicted protein"/>
    <property type="match status" value="1"/>
</dbReference>
<protein>
    <recommendedName>
        <fullName evidence="17">Cytochrome P450</fullName>
    </recommendedName>
</protein>
<dbReference type="GO" id="GO:0044550">
    <property type="term" value="P:secondary metabolite biosynthetic process"/>
    <property type="evidence" value="ECO:0007669"/>
    <property type="project" value="UniProtKB-ARBA"/>
</dbReference>
<evidence type="ECO:0000256" key="10">
    <source>
        <dbReference type="ARBA" id="ARBA00023033"/>
    </source>
</evidence>
<dbReference type="Gene3D" id="1.10.630.10">
    <property type="entry name" value="Cytochrome P450"/>
    <property type="match status" value="1"/>
</dbReference>
<evidence type="ECO:0000256" key="3">
    <source>
        <dbReference type="ARBA" id="ARBA00010617"/>
    </source>
</evidence>
<comment type="cofactor">
    <cofactor evidence="1 12">
        <name>heme</name>
        <dbReference type="ChEBI" id="CHEBI:30413"/>
    </cofactor>
</comment>
<dbReference type="InterPro" id="IPR001128">
    <property type="entry name" value="Cyt_P450"/>
</dbReference>
<keyword evidence="7" id="KW-1133">Transmembrane helix</keyword>
<evidence type="ECO:0000256" key="12">
    <source>
        <dbReference type="PIRSR" id="PIRSR602401-1"/>
    </source>
</evidence>
<evidence type="ECO:0000313" key="16">
    <source>
        <dbReference type="Proteomes" id="UP001417504"/>
    </source>
</evidence>
<keyword evidence="16" id="KW-1185">Reference proteome</keyword>
<evidence type="ECO:0000313" key="15">
    <source>
        <dbReference type="EMBL" id="KAK9154223.1"/>
    </source>
</evidence>
<dbReference type="PANTHER" id="PTHR47944">
    <property type="entry name" value="CYTOCHROME P450 98A9"/>
    <property type="match status" value="1"/>
</dbReference>
<comment type="caution">
    <text evidence="15">The sequence shown here is derived from an EMBL/GenBank/DDBJ whole genome shotgun (WGS) entry which is preliminary data.</text>
</comment>
<evidence type="ECO:0000256" key="8">
    <source>
        <dbReference type="ARBA" id="ARBA00023002"/>
    </source>
</evidence>
<dbReference type="GO" id="GO:0016020">
    <property type="term" value="C:membrane"/>
    <property type="evidence" value="ECO:0007669"/>
    <property type="project" value="UniProtKB-SubCell"/>
</dbReference>
<keyword evidence="4 12" id="KW-0349">Heme</keyword>
<feature type="binding site" description="axial binding residue" evidence="12">
    <location>
        <position position="422"/>
    </location>
    <ligand>
        <name>heme</name>
        <dbReference type="ChEBI" id="CHEBI:30413"/>
    </ligand>
    <ligandPart>
        <name>Fe</name>
        <dbReference type="ChEBI" id="CHEBI:18248"/>
    </ligandPart>
</feature>
<dbReference type="PRINTS" id="PR00385">
    <property type="entry name" value="P450"/>
</dbReference>
<name>A0AAP0PRR5_9MAGN</name>
<evidence type="ECO:0000256" key="14">
    <source>
        <dbReference type="SAM" id="SignalP"/>
    </source>
</evidence>
<feature type="signal peptide" evidence="14">
    <location>
        <begin position="1"/>
        <end position="18"/>
    </location>
</feature>
<dbReference type="InterPro" id="IPR017972">
    <property type="entry name" value="Cyt_P450_CS"/>
</dbReference>
<evidence type="ECO:0000256" key="13">
    <source>
        <dbReference type="RuleBase" id="RU000461"/>
    </source>
</evidence>
<dbReference type="InterPro" id="IPR036396">
    <property type="entry name" value="Cyt_P450_sf"/>
</dbReference>
<dbReference type="GO" id="GO:0004497">
    <property type="term" value="F:monooxygenase activity"/>
    <property type="evidence" value="ECO:0007669"/>
    <property type="project" value="UniProtKB-KW"/>
</dbReference>
<keyword evidence="9 12" id="KW-0408">Iron</keyword>
<evidence type="ECO:0000256" key="5">
    <source>
        <dbReference type="ARBA" id="ARBA00022692"/>
    </source>
</evidence>
<accession>A0AAP0PRR5</accession>
<dbReference type="GO" id="GO:0016705">
    <property type="term" value="F:oxidoreductase activity, acting on paired donors, with incorporation or reduction of molecular oxygen"/>
    <property type="evidence" value="ECO:0007669"/>
    <property type="project" value="InterPro"/>
</dbReference>
<evidence type="ECO:0008006" key="17">
    <source>
        <dbReference type="Google" id="ProtNLM"/>
    </source>
</evidence>
<dbReference type="AlphaFoldDB" id="A0AAP0PRR5"/>
<proteinExistence type="inferred from homology"/>
<dbReference type="Pfam" id="PF00067">
    <property type="entry name" value="p450"/>
    <property type="match status" value="2"/>
</dbReference>
<keyword evidence="6 12" id="KW-0479">Metal-binding</keyword>
<evidence type="ECO:0000256" key="7">
    <source>
        <dbReference type="ARBA" id="ARBA00022989"/>
    </source>
</evidence>
<dbReference type="Proteomes" id="UP001417504">
    <property type="component" value="Unassembled WGS sequence"/>
</dbReference>
<evidence type="ECO:0000256" key="2">
    <source>
        <dbReference type="ARBA" id="ARBA00004167"/>
    </source>
</evidence>
<evidence type="ECO:0000256" key="11">
    <source>
        <dbReference type="ARBA" id="ARBA00023136"/>
    </source>
</evidence>
<keyword evidence="10 13" id="KW-0503">Monooxygenase</keyword>
<organism evidence="15 16">
    <name type="scientific">Stephania japonica</name>
    <dbReference type="NCBI Taxonomy" id="461633"/>
    <lineage>
        <taxon>Eukaryota</taxon>
        <taxon>Viridiplantae</taxon>
        <taxon>Streptophyta</taxon>
        <taxon>Embryophyta</taxon>
        <taxon>Tracheophyta</taxon>
        <taxon>Spermatophyta</taxon>
        <taxon>Magnoliopsida</taxon>
        <taxon>Ranunculales</taxon>
        <taxon>Menispermaceae</taxon>
        <taxon>Menispermoideae</taxon>
        <taxon>Cissampelideae</taxon>
        <taxon>Stephania</taxon>
    </lineage>
</organism>
<dbReference type="InterPro" id="IPR002401">
    <property type="entry name" value="Cyt_P450_E_grp-I"/>
</dbReference>
<evidence type="ECO:0000256" key="9">
    <source>
        <dbReference type="ARBA" id="ARBA00023004"/>
    </source>
</evidence>
<dbReference type="GO" id="GO:0005506">
    <property type="term" value="F:iron ion binding"/>
    <property type="evidence" value="ECO:0007669"/>
    <property type="project" value="InterPro"/>
</dbReference>
<dbReference type="GO" id="GO:0020037">
    <property type="term" value="F:heme binding"/>
    <property type="evidence" value="ECO:0007669"/>
    <property type="project" value="InterPro"/>
</dbReference>
<reference evidence="15 16" key="1">
    <citation type="submission" date="2024-01" db="EMBL/GenBank/DDBJ databases">
        <title>Genome assemblies of Stephania.</title>
        <authorList>
            <person name="Yang L."/>
        </authorList>
    </citation>
    <scope>NUCLEOTIDE SEQUENCE [LARGE SCALE GENOMIC DNA]</scope>
    <source>
        <strain evidence="15">QJT</strain>
        <tissue evidence="15">Leaf</tissue>
    </source>
</reference>
<keyword evidence="5" id="KW-0812">Transmembrane</keyword>
<evidence type="ECO:0000256" key="1">
    <source>
        <dbReference type="ARBA" id="ARBA00001971"/>
    </source>
</evidence>